<dbReference type="EMBL" id="JBHRZO010000018">
    <property type="protein sequence ID" value="MFC3847660.1"/>
    <property type="molecule type" value="Genomic_DNA"/>
</dbReference>
<dbReference type="Proteomes" id="UP001595783">
    <property type="component" value="Unassembled WGS sequence"/>
</dbReference>
<dbReference type="RefSeq" id="WP_382262517.1">
    <property type="nucleotide sequence ID" value="NZ_FZMF01000026.1"/>
</dbReference>
<dbReference type="CDD" id="cd01092">
    <property type="entry name" value="APP-like"/>
    <property type="match status" value="1"/>
</dbReference>
<dbReference type="Gene3D" id="3.90.230.10">
    <property type="entry name" value="Creatinase/methionine aminopeptidase superfamily"/>
    <property type="match status" value="1"/>
</dbReference>
<proteinExistence type="predicted"/>
<dbReference type="Gene3D" id="3.40.350.10">
    <property type="entry name" value="Creatinase/prolidase N-terminal domain"/>
    <property type="match status" value="1"/>
</dbReference>
<evidence type="ECO:0000256" key="3">
    <source>
        <dbReference type="ARBA" id="ARBA00022801"/>
    </source>
</evidence>
<keyword evidence="1" id="KW-0645">Protease</keyword>
<dbReference type="Pfam" id="PF00557">
    <property type="entry name" value="Peptidase_M24"/>
    <property type="match status" value="1"/>
</dbReference>
<dbReference type="PRINTS" id="PR00599">
    <property type="entry name" value="MAPEPTIDASE"/>
</dbReference>
<evidence type="ECO:0000313" key="7">
    <source>
        <dbReference type="EMBL" id="MFC3847660.1"/>
    </source>
</evidence>
<feature type="domain" description="Creatinase N-terminal" evidence="6">
    <location>
        <begin position="5"/>
        <end position="111"/>
    </location>
</feature>
<name>A0ABV7ZHP6_9HELI</name>
<evidence type="ECO:0000256" key="2">
    <source>
        <dbReference type="ARBA" id="ARBA00022723"/>
    </source>
</evidence>
<dbReference type="InterPro" id="IPR001131">
    <property type="entry name" value="Peptidase_M24B_aminopep-P_CS"/>
</dbReference>
<comment type="caution">
    <text evidence="7">The sequence shown here is derived from an EMBL/GenBank/DDBJ whole genome shotgun (WGS) entry which is preliminary data.</text>
</comment>
<sequence length="342" mass="38276">MSVNAHFTTDENAQYFACGYSCDHGIFLQLEDRAFFITDARYTLEARQSVQAGVEVVESADLWTKAIELAHKTPKLYFDKAQISVQIYERLATGLGGCELVGEIDYHRKQRIVKSEAEIALLKRAQALNVEAFESFARHVASAQGHVERALQFKSKEFLTCSGAYDLSFEPIVAINANAAKPHALPSPEVRLQKGDLLLADMGIKYKRYCADRTRTAFFDGEFSFERTQYFKDKTLQKIYDVVRKAQESTIENLRAGMTGKEIDAIARGVIAESGYGEFFAHSTGHGIGLDIHELPFISPRSETIIEEGMVFSVEPGIYIPGQYGVRIEDLVVVKHSRAEVL</sequence>
<reference evidence="8" key="1">
    <citation type="journal article" date="2019" name="Int. J. Syst. Evol. Microbiol.">
        <title>The Global Catalogue of Microorganisms (GCM) 10K type strain sequencing project: providing services to taxonomists for standard genome sequencing and annotation.</title>
        <authorList>
            <consortium name="The Broad Institute Genomics Platform"/>
            <consortium name="The Broad Institute Genome Sequencing Center for Infectious Disease"/>
            <person name="Wu L."/>
            <person name="Ma J."/>
        </authorList>
    </citation>
    <scope>NUCLEOTIDE SEQUENCE [LARGE SCALE GENOMIC DNA]</scope>
    <source>
        <strain evidence="8">CCUG 53816</strain>
    </source>
</reference>
<organism evidence="7 8">
    <name type="scientific">Helicobacter baculiformis</name>
    <dbReference type="NCBI Taxonomy" id="427351"/>
    <lineage>
        <taxon>Bacteria</taxon>
        <taxon>Pseudomonadati</taxon>
        <taxon>Campylobacterota</taxon>
        <taxon>Epsilonproteobacteria</taxon>
        <taxon>Campylobacterales</taxon>
        <taxon>Helicobacteraceae</taxon>
        <taxon>Helicobacter</taxon>
    </lineage>
</organism>
<evidence type="ECO:0000313" key="8">
    <source>
        <dbReference type="Proteomes" id="UP001595783"/>
    </source>
</evidence>
<accession>A0ABV7ZHP6</accession>
<feature type="domain" description="Peptidase M24" evidence="5">
    <location>
        <begin position="121"/>
        <end position="335"/>
    </location>
</feature>
<dbReference type="PANTHER" id="PTHR46112:SF3">
    <property type="entry name" value="AMINOPEPTIDASE YPDF"/>
    <property type="match status" value="1"/>
</dbReference>
<dbReference type="InterPro" id="IPR029149">
    <property type="entry name" value="Creatin/AminoP/Spt16_N"/>
</dbReference>
<dbReference type="InterPro" id="IPR000994">
    <property type="entry name" value="Pept_M24"/>
</dbReference>
<dbReference type="InterPro" id="IPR001714">
    <property type="entry name" value="Pept_M24_MAP"/>
</dbReference>
<evidence type="ECO:0000259" key="6">
    <source>
        <dbReference type="Pfam" id="PF01321"/>
    </source>
</evidence>
<dbReference type="PANTHER" id="PTHR46112">
    <property type="entry name" value="AMINOPEPTIDASE"/>
    <property type="match status" value="1"/>
</dbReference>
<evidence type="ECO:0000256" key="1">
    <source>
        <dbReference type="ARBA" id="ARBA00022670"/>
    </source>
</evidence>
<evidence type="ECO:0000256" key="4">
    <source>
        <dbReference type="ARBA" id="ARBA00023049"/>
    </source>
</evidence>
<dbReference type="InterPro" id="IPR050659">
    <property type="entry name" value="Peptidase_M24B"/>
</dbReference>
<keyword evidence="4" id="KW-0482">Metalloprotease</keyword>
<dbReference type="SUPFAM" id="SSF55920">
    <property type="entry name" value="Creatinase/aminopeptidase"/>
    <property type="match status" value="1"/>
</dbReference>
<dbReference type="PROSITE" id="PS00491">
    <property type="entry name" value="PROLINE_PEPTIDASE"/>
    <property type="match status" value="1"/>
</dbReference>
<dbReference type="Pfam" id="PF01321">
    <property type="entry name" value="Creatinase_N"/>
    <property type="match status" value="1"/>
</dbReference>
<dbReference type="InterPro" id="IPR000587">
    <property type="entry name" value="Creatinase_N"/>
</dbReference>
<protein>
    <submittedName>
        <fullName evidence="7">M24 family metallopeptidase</fullName>
    </submittedName>
</protein>
<dbReference type="InterPro" id="IPR036005">
    <property type="entry name" value="Creatinase/aminopeptidase-like"/>
</dbReference>
<gene>
    <name evidence="7" type="ORF">ACFOPX_03815</name>
</gene>
<dbReference type="SUPFAM" id="SSF53092">
    <property type="entry name" value="Creatinase/prolidase N-terminal domain"/>
    <property type="match status" value="1"/>
</dbReference>
<keyword evidence="2" id="KW-0479">Metal-binding</keyword>
<keyword evidence="3" id="KW-0378">Hydrolase</keyword>
<keyword evidence="8" id="KW-1185">Reference proteome</keyword>
<evidence type="ECO:0000259" key="5">
    <source>
        <dbReference type="Pfam" id="PF00557"/>
    </source>
</evidence>